<protein>
    <recommendedName>
        <fullName evidence="3">CARDB domain-containing protein</fullName>
    </recommendedName>
</protein>
<comment type="caution">
    <text evidence="2">The sequence shown here is derived from an EMBL/GenBank/DDBJ whole genome shotgun (WGS) entry which is preliminary data.</text>
</comment>
<organism evidence="2">
    <name type="scientific">marine sediment metagenome</name>
    <dbReference type="NCBI Taxonomy" id="412755"/>
    <lineage>
        <taxon>unclassified sequences</taxon>
        <taxon>metagenomes</taxon>
        <taxon>ecological metagenomes</taxon>
    </lineage>
</organism>
<keyword evidence="1" id="KW-1133">Transmembrane helix</keyword>
<gene>
    <name evidence="2" type="ORF">LCGC14_0442230</name>
</gene>
<name>A0A0F9VUF9_9ZZZZ</name>
<dbReference type="AlphaFoldDB" id="A0A0F9VUF9"/>
<dbReference type="EMBL" id="LAZR01000428">
    <property type="protein sequence ID" value="KKN69363.1"/>
    <property type="molecule type" value="Genomic_DNA"/>
</dbReference>
<sequence length="461" mass="52815">MKTKTIILFLLGLFLLSPVYAFCEDGEQGSIEIVSITDNLEDNFKKWEWGEGQEIELTVKVENNLNTSQDFTTEIMFLDGDDTIYLVVDNTDLIETVRVSGENDKEIKFSFEIEDDIRLSNYDMVVKTYVTQNESNYCSQEEVVIKTNGFDYCEDDGNLTIQSITDSENWSWMFDEEQSIDVEIKSELSSDDYDIELIFYDSDSKEYNVAEDSDNLIETVTFANKTVVVNFEFTPRLEMEDGNYGLYVKVTSNRACAEKRIYENYKKGTSTLKDYDIISIKDEPGIIIKDAIGPNSFVAGKEITYRIELRNTGENEPQVEVWIYNLQYNIKAQNVIYNFKKDTTRFAEVSFVPSGTPGLLSLYFYAQYGYNNDSGHFTEETTDNHKIRKRVTLLTPEVKVVTPITEVTPAPVTKQQPIPQESKSIIPTAIAIVIILMSIIIGLVIYKKLRKDKVVQQNPYS</sequence>
<keyword evidence="1" id="KW-0472">Membrane</keyword>
<accession>A0A0F9VUF9</accession>
<evidence type="ECO:0000256" key="1">
    <source>
        <dbReference type="SAM" id="Phobius"/>
    </source>
</evidence>
<proteinExistence type="predicted"/>
<keyword evidence="1" id="KW-0812">Transmembrane</keyword>
<reference evidence="2" key="1">
    <citation type="journal article" date="2015" name="Nature">
        <title>Complex archaea that bridge the gap between prokaryotes and eukaryotes.</title>
        <authorList>
            <person name="Spang A."/>
            <person name="Saw J.H."/>
            <person name="Jorgensen S.L."/>
            <person name="Zaremba-Niedzwiedzka K."/>
            <person name="Martijn J."/>
            <person name="Lind A.E."/>
            <person name="van Eijk R."/>
            <person name="Schleper C."/>
            <person name="Guy L."/>
            <person name="Ettema T.J."/>
        </authorList>
    </citation>
    <scope>NUCLEOTIDE SEQUENCE</scope>
</reference>
<evidence type="ECO:0000313" key="2">
    <source>
        <dbReference type="EMBL" id="KKN69363.1"/>
    </source>
</evidence>
<feature type="transmembrane region" description="Helical" evidence="1">
    <location>
        <begin position="425"/>
        <end position="446"/>
    </location>
</feature>
<evidence type="ECO:0008006" key="3">
    <source>
        <dbReference type="Google" id="ProtNLM"/>
    </source>
</evidence>